<keyword evidence="2 6" id="KW-0238">DNA-binding</keyword>
<name>A0A1W2CG00_9FLAO</name>
<feature type="transmembrane region" description="Helical" evidence="4">
    <location>
        <begin position="6"/>
        <end position="25"/>
    </location>
</feature>
<dbReference type="SMART" id="SM00342">
    <property type="entry name" value="HTH_ARAC"/>
    <property type="match status" value="1"/>
</dbReference>
<feature type="domain" description="HTH araC/xylS-type" evidence="5">
    <location>
        <begin position="284"/>
        <end position="392"/>
    </location>
</feature>
<reference evidence="6 7" key="1">
    <citation type="submission" date="2017-04" db="EMBL/GenBank/DDBJ databases">
        <authorList>
            <person name="Afonso C.L."/>
            <person name="Miller P.J."/>
            <person name="Scott M.A."/>
            <person name="Spackman E."/>
            <person name="Goraichik I."/>
            <person name="Dimitrov K.M."/>
            <person name="Suarez D.L."/>
            <person name="Swayne D.E."/>
        </authorList>
    </citation>
    <scope>NUCLEOTIDE SEQUENCE [LARGE SCALE GENOMIC DNA]</scope>
    <source>
        <strain evidence="6 7">CGMCC 1.12708</strain>
    </source>
</reference>
<dbReference type="PRINTS" id="PR00032">
    <property type="entry name" value="HTHARAC"/>
</dbReference>
<dbReference type="AlphaFoldDB" id="A0A1W2CG00"/>
<feature type="transmembrane region" description="Helical" evidence="4">
    <location>
        <begin position="37"/>
        <end position="55"/>
    </location>
</feature>
<dbReference type="STRING" id="1434700.SAMN06296427_11045"/>
<dbReference type="InterPro" id="IPR018060">
    <property type="entry name" value="HTH_AraC"/>
</dbReference>
<proteinExistence type="predicted"/>
<evidence type="ECO:0000256" key="4">
    <source>
        <dbReference type="SAM" id="Phobius"/>
    </source>
</evidence>
<evidence type="ECO:0000259" key="5">
    <source>
        <dbReference type="PROSITE" id="PS01124"/>
    </source>
</evidence>
<dbReference type="OrthoDB" id="5492415at2"/>
<feature type="transmembrane region" description="Helical" evidence="4">
    <location>
        <begin position="103"/>
        <end position="126"/>
    </location>
</feature>
<dbReference type="RefSeq" id="WP_084018389.1">
    <property type="nucleotide sequence ID" value="NZ_FWXS01000010.1"/>
</dbReference>
<keyword evidence="7" id="KW-1185">Reference proteome</keyword>
<protein>
    <submittedName>
        <fullName evidence="6">AraC-type DNA-binding protein</fullName>
    </submittedName>
</protein>
<keyword evidence="3" id="KW-0804">Transcription</keyword>
<dbReference type="PANTHER" id="PTHR43280:SF29">
    <property type="entry name" value="ARAC-FAMILY TRANSCRIPTIONAL REGULATOR"/>
    <property type="match status" value="1"/>
</dbReference>
<feature type="transmembrane region" description="Helical" evidence="4">
    <location>
        <begin position="146"/>
        <end position="162"/>
    </location>
</feature>
<dbReference type="PANTHER" id="PTHR43280">
    <property type="entry name" value="ARAC-FAMILY TRANSCRIPTIONAL REGULATOR"/>
    <property type="match status" value="1"/>
</dbReference>
<evidence type="ECO:0000256" key="3">
    <source>
        <dbReference type="ARBA" id="ARBA00023163"/>
    </source>
</evidence>
<dbReference type="Gene3D" id="1.10.10.60">
    <property type="entry name" value="Homeodomain-like"/>
    <property type="match status" value="2"/>
</dbReference>
<dbReference type="GO" id="GO:0043565">
    <property type="term" value="F:sequence-specific DNA binding"/>
    <property type="evidence" value="ECO:0007669"/>
    <property type="project" value="InterPro"/>
</dbReference>
<organism evidence="6 7">
    <name type="scientific">Moheibacter sediminis</name>
    <dbReference type="NCBI Taxonomy" id="1434700"/>
    <lineage>
        <taxon>Bacteria</taxon>
        <taxon>Pseudomonadati</taxon>
        <taxon>Bacteroidota</taxon>
        <taxon>Flavobacteriia</taxon>
        <taxon>Flavobacteriales</taxon>
        <taxon>Weeksellaceae</taxon>
        <taxon>Moheibacter</taxon>
    </lineage>
</organism>
<dbReference type="InterPro" id="IPR009057">
    <property type="entry name" value="Homeodomain-like_sf"/>
</dbReference>
<keyword evidence="4" id="KW-0812">Transmembrane</keyword>
<feature type="transmembrane region" description="Helical" evidence="4">
    <location>
        <begin position="61"/>
        <end position="82"/>
    </location>
</feature>
<feature type="transmembrane region" description="Helical" evidence="4">
    <location>
        <begin position="210"/>
        <end position="229"/>
    </location>
</feature>
<gene>
    <name evidence="6" type="ORF">SAMN06296427_11045</name>
</gene>
<sequence length="400" mass="46768">MENWKIFIDFVLIAGMSLLGLFVVFLIKSKINFSQKLLIIFFANAFFFLLYYYAFLHKISFLAGVAILFGHGMGFLLGPVLYYQLKSLVLPKSQIVKPLLLSLIPFFLLKLFISFPLSIAVAWNTFETFHNYYVEADIYINQTENLYFIIYLVMSLNFLKKFNKLFEESYSTIGQNNLNWYKYLIYGFIFIIIIDVLCTVYELFYPMIPWNIGTLVAFGLIGMFVYLGYKGMFQSKILMPEFLLEKLSDSSVSPHSSEIVEQQIDSSDFKSNKPTDSFSPEEVDELKMKLKELLEDQKLYRDESLNLTELADKMGISNKRLSELLNQYLNISFYNLINDYRIEEVKERIKSEEAEKYTLLSIAFDSGFQSKASFNRIFKQKTGFSPSEYRKRNESSKVLY</sequence>
<dbReference type="EMBL" id="FWXS01000010">
    <property type="protein sequence ID" value="SMC84187.1"/>
    <property type="molecule type" value="Genomic_DNA"/>
</dbReference>
<dbReference type="PROSITE" id="PS01124">
    <property type="entry name" value="HTH_ARAC_FAMILY_2"/>
    <property type="match status" value="1"/>
</dbReference>
<keyword evidence="1" id="KW-0805">Transcription regulation</keyword>
<dbReference type="Pfam" id="PF12833">
    <property type="entry name" value="HTH_18"/>
    <property type="match status" value="1"/>
</dbReference>
<dbReference type="GO" id="GO:0003700">
    <property type="term" value="F:DNA-binding transcription factor activity"/>
    <property type="evidence" value="ECO:0007669"/>
    <property type="project" value="InterPro"/>
</dbReference>
<evidence type="ECO:0000313" key="6">
    <source>
        <dbReference type="EMBL" id="SMC84187.1"/>
    </source>
</evidence>
<dbReference type="InterPro" id="IPR018062">
    <property type="entry name" value="HTH_AraC-typ_CS"/>
</dbReference>
<feature type="transmembrane region" description="Helical" evidence="4">
    <location>
        <begin position="183"/>
        <end position="204"/>
    </location>
</feature>
<dbReference type="SUPFAM" id="SSF46689">
    <property type="entry name" value="Homeodomain-like"/>
    <property type="match status" value="1"/>
</dbReference>
<dbReference type="Proteomes" id="UP000192393">
    <property type="component" value="Unassembled WGS sequence"/>
</dbReference>
<evidence type="ECO:0000313" key="7">
    <source>
        <dbReference type="Proteomes" id="UP000192393"/>
    </source>
</evidence>
<accession>A0A1W2CG00</accession>
<dbReference type="InterPro" id="IPR020449">
    <property type="entry name" value="Tscrpt_reg_AraC-type_HTH"/>
</dbReference>
<evidence type="ECO:0000256" key="1">
    <source>
        <dbReference type="ARBA" id="ARBA00023015"/>
    </source>
</evidence>
<keyword evidence="4" id="KW-0472">Membrane</keyword>
<keyword evidence="4" id="KW-1133">Transmembrane helix</keyword>
<evidence type="ECO:0000256" key="2">
    <source>
        <dbReference type="ARBA" id="ARBA00023125"/>
    </source>
</evidence>
<dbReference type="PROSITE" id="PS00041">
    <property type="entry name" value="HTH_ARAC_FAMILY_1"/>
    <property type="match status" value="1"/>
</dbReference>